<evidence type="ECO:0000313" key="2">
    <source>
        <dbReference type="EMBL" id="MFD1145895.1"/>
    </source>
</evidence>
<reference evidence="3" key="1">
    <citation type="journal article" date="2019" name="Int. J. Syst. Evol. Microbiol.">
        <title>The Global Catalogue of Microorganisms (GCM) 10K type strain sequencing project: providing services to taxonomists for standard genome sequencing and annotation.</title>
        <authorList>
            <consortium name="The Broad Institute Genomics Platform"/>
            <consortium name="The Broad Institute Genome Sequencing Center for Infectious Disease"/>
            <person name="Wu L."/>
            <person name="Ma J."/>
        </authorList>
    </citation>
    <scope>NUCLEOTIDE SEQUENCE [LARGE SCALE GENOMIC DNA]</scope>
    <source>
        <strain evidence="3">CCUG 60214</strain>
    </source>
</reference>
<dbReference type="EMBL" id="JBHTLK010000005">
    <property type="protein sequence ID" value="MFD1145895.1"/>
    <property type="molecule type" value="Genomic_DNA"/>
</dbReference>
<sequence>MPGALHGPVAHTSVEHSVYDPNGPDVPARVRPGRSFPHATIGHFVFLAEIPTQSKTLYGILRMHCNRERGDEMAWPSQASLAALLGLAKPTDVGKYVKPLVQLGAVEVETDRYGPNRMFKRLLYTVHEAPPEGYTGVASLTDWYAARKAAGKAPSSRRRRPQRQKPQLTPEIPSSGAPARWRNPQLGTVTPSKGGPETPLKGGPDTPTKGRPVTPSEGDQLPEPVTT</sequence>
<accession>A0ABW3QP26</accession>
<comment type="caution">
    <text evidence="2">The sequence shown here is derived from an EMBL/GenBank/DDBJ whole genome shotgun (WGS) entry which is preliminary data.</text>
</comment>
<feature type="region of interest" description="Disordered" evidence="1">
    <location>
        <begin position="150"/>
        <end position="227"/>
    </location>
</feature>
<proteinExistence type="predicted"/>
<keyword evidence="3" id="KW-1185">Reference proteome</keyword>
<feature type="region of interest" description="Disordered" evidence="1">
    <location>
        <begin position="1"/>
        <end position="26"/>
    </location>
</feature>
<organism evidence="2 3">
    <name type="scientific">Saccharothrix hoggarensis</name>
    <dbReference type="NCBI Taxonomy" id="913853"/>
    <lineage>
        <taxon>Bacteria</taxon>
        <taxon>Bacillati</taxon>
        <taxon>Actinomycetota</taxon>
        <taxon>Actinomycetes</taxon>
        <taxon>Pseudonocardiales</taxon>
        <taxon>Pseudonocardiaceae</taxon>
        <taxon>Saccharothrix</taxon>
    </lineage>
</organism>
<evidence type="ECO:0000256" key="1">
    <source>
        <dbReference type="SAM" id="MobiDB-lite"/>
    </source>
</evidence>
<name>A0ABW3QP26_9PSEU</name>
<protein>
    <recommendedName>
        <fullName evidence="4">Helix-turn-helix protein</fullName>
    </recommendedName>
</protein>
<evidence type="ECO:0000313" key="3">
    <source>
        <dbReference type="Proteomes" id="UP001597168"/>
    </source>
</evidence>
<evidence type="ECO:0008006" key="4">
    <source>
        <dbReference type="Google" id="ProtNLM"/>
    </source>
</evidence>
<dbReference type="RefSeq" id="WP_380719086.1">
    <property type="nucleotide sequence ID" value="NZ_JBHTLK010000005.1"/>
</dbReference>
<dbReference type="Proteomes" id="UP001597168">
    <property type="component" value="Unassembled WGS sequence"/>
</dbReference>
<gene>
    <name evidence="2" type="ORF">ACFQ3T_02020</name>
</gene>